<dbReference type="OrthoDB" id="3936489at2759"/>
<feature type="compositionally biased region" description="Basic residues" evidence="1">
    <location>
        <begin position="1"/>
        <end position="12"/>
    </location>
</feature>
<dbReference type="Proteomes" id="UP000316270">
    <property type="component" value="Chromosome 8"/>
</dbReference>
<evidence type="ECO:0000313" key="3">
    <source>
        <dbReference type="Proteomes" id="UP000316270"/>
    </source>
</evidence>
<accession>A0A517LBH0</accession>
<dbReference type="AlphaFoldDB" id="A0A517LBH0"/>
<keyword evidence="3" id="KW-1185">Reference proteome</keyword>
<evidence type="ECO:0000256" key="1">
    <source>
        <dbReference type="SAM" id="MobiDB-lite"/>
    </source>
</evidence>
<evidence type="ECO:0000313" key="2">
    <source>
        <dbReference type="EMBL" id="QDS72983.1"/>
    </source>
</evidence>
<feature type="region of interest" description="Disordered" evidence="1">
    <location>
        <begin position="1"/>
        <end position="33"/>
    </location>
</feature>
<feature type="region of interest" description="Disordered" evidence="1">
    <location>
        <begin position="370"/>
        <end position="391"/>
    </location>
</feature>
<protein>
    <submittedName>
        <fullName evidence="2">Uncharacterized protein</fullName>
    </submittedName>
</protein>
<name>A0A517LBH0_9PEZI</name>
<sequence length="391" mass="44196">MEKTGASRRSKKPGQLYSAALHENSQPAAIPEPARWNNLIPRLSPLLGSEDGTPIIPRNEPLDQATIRTRDGEARSHVKAMRKGELLPLTARDINLALIVNPQLPPPEQIRPPTQGSDEYRQIQNAIAWSERRKCELLRVIPGDAVQHQPTNQEELDFLRRHSAKRFPYYQRTTGQTDGIHPERVFNGLLDDAEWADTTLGDMQHGPHHPPYTMADVTGKAIRLGGAQALTAQSRAYFGEFRTGNAGKMRRCFYPASHHTEIVGPGDTDVVVVIQGQAFKVWRAGEVMDGYRKESSVDWVDVGATMSSGDSLLWEDDATFEEMGRVEGSGTEWRASNEGNEEAFEGFMKDVDLTRERYVHHSFSKYRERNLEEEREEKEAREARKYGGYSW</sequence>
<reference evidence="2 3" key="1">
    <citation type="submission" date="2019-07" db="EMBL/GenBank/DDBJ databases">
        <title>Finished genome of Venturia effusa.</title>
        <authorList>
            <person name="Young C.A."/>
            <person name="Cox M.P."/>
            <person name="Ganley A.R.D."/>
            <person name="David W.J."/>
        </authorList>
    </citation>
    <scope>NUCLEOTIDE SEQUENCE [LARGE SCALE GENOMIC DNA]</scope>
    <source>
        <strain evidence="3">albino</strain>
    </source>
</reference>
<dbReference type="EMBL" id="CP042192">
    <property type="protein sequence ID" value="QDS72983.1"/>
    <property type="molecule type" value="Genomic_DNA"/>
</dbReference>
<proteinExistence type="predicted"/>
<feature type="compositionally biased region" description="Basic and acidic residues" evidence="1">
    <location>
        <begin position="370"/>
        <end position="385"/>
    </location>
</feature>
<organism evidence="2 3">
    <name type="scientific">Venturia effusa</name>
    <dbReference type="NCBI Taxonomy" id="50376"/>
    <lineage>
        <taxon>Eukaryota</taxon>
        <taxon>Fungi</taxon>
        <taxon>Dikarya</taxon>
        <taxon>Ascomycota</taxon>
        <taxon>Pezizomycotina</taxon>
        <taxon>Dothideomycetes</taxon>
        <taxon>Pleosporomycetidae</taxon>
        <taxon>Venturiales</taxon>
        <taxon>Venturiaceae</taxon>
        <taxon>Venturia</taxon>
    </lineage>
</organism>
<gene>
    <name evidence="2" type="ORF">FKW77_008805</name>
</gene>